<evidence type="ECO:0000313" key="5">
    <source>
        <dbReference type="Proteomes" id="UP001597511"/>
    </source>
</evidence>
<keyword evidence="5" id="KW-1185">Reference proteome</keyword>
<dbReference type="Gene3D" id="3.30.70.1060">
    <property type="entry name" value="Dimeric alpha+beta barrel"/>
    <property type="match status" value="1"/>
</dbReference>
<organism evidence="4 5">
    <name type="scientific">Terrimonas rubra</name>
    <dbReference type="NCBI Taxonomy" id="1035890"/>
    <lineage>
        <taxon>Bacteria</taxon>
        <taxon>Pseudomonadati</taxon>
        <taxon>Bacteroidota</taxon>
        <taxon>Chitinophagia</taxon>
        <taxon>Chitinophagales</taxon>
        <taxon>Chitinophagaceae</taxon>
        <taxon>Terrimonas</taxon>
    </lineage>
</organism>
<dbReference type="Pfam" id="PF03795">
    <property type="entry name" value="YCII"/>
    <property type="match status" value="1"/>
</dbReference>
<feature type="signal peptide" evidence="2">
    <location>
        <begin position="1"/>
        <end position="18"/>
    </location>
</feature>
<reference evidence="5" key="1">
    <citation type="journal article" date="2019" name="Int. J. Syst. Evol. Microbiol.">
        <title>The Global Catalogue of Microorganisms (GCM) 10K type strain sequencing project: providing services to taxonomists for standard genome sequencing and annotation.</title>
        <authorList>
            <consortium name="The Broad Institute Genomics Platform"/>
            <consortium name="The Broad Institute Genome Sequencing Center for Infectious Disease"/>
            <person name="Wu L."/>
            <person name="Ma J."/>
        </authorList>
    </citation>
    <scope>NUCLEOTIDE SEQUENCE [LARGE SCALE GENOMIC DNA]</scope>
    <source>
        <strain evidence="5">KCTC 23299</strain>
    </source>
</reference>
<evidence type="ECO:0000313" key="4">
    <source>
        <dbReference type="EMBL" id="MFD2920757.1"/>
    </source>
</evidence>
<gene>
    <name evidence="4" type="ORF">ACFS6H_13615</name>
</gene>
<name>A0ABW6A7M7_9BACT</name>
<accession>A0ABW6A7M7</accession>
<keyword evidence="2" id="KW-0732">Signal</keyword>
<comment type="similarity">
    <text evidence="1">Belongs to the YciI family.</text>
</comment>
<evidence type="ECO:0000256" key="1">
    <source>
        <dbReference type="ARBA" id="ARBA00007689"/>
    </source>
</evidence>
<dbReference type="InterPro" id="IPR005545">
    <property type="entry name" value="YCII"/>
</dbReference>
<feature type="domain" description="YCII-related" evidence="3">
    <location>
        <begin position="44"/>
        <end position="125"/>
    </location>
</feature>
<comment type="caution">
    <text evidence="4">The sequence shown here is derived from an EMBL/GenBank/DDBJ whole genome shotgun (WGS) entry which is preliminary data.</text>
</comment>
<dbReference type="EMBL" id="JBHUOZ010000003">
    <property type="protein sequence ID" value="MFD2920757.1"/>
    <property type="molecule type" value="Genomic_DNA"/>
</dbReference>
<evidence type="ECO:0000259" key="3">
    <source>
        <dbReference type="Pfam" id="PF03795"/>
    </source>
</evidence>
<evidence type="ECO:0000256" key="2">
    <source>
        <dbReference type="SAM" id="SignalP"/>
    </source>
</evidence>
<dbReference type="SUPFAM" id="SSF54909">
    <property type="entry name" value="Dimeric alpha+beta barrel"/>
    <property type="match status" value="1"/>
</dbReference>
<proteinExistence type="inferred from homology"/>
<dbReference type="RefSeq" id="WP_386099729.1">
    <property type="nucleotide sequence ID" value="NZ_JBHUOZ010000003.1"/>
</dbReference>
<feature type="chain" id="PRO_5045851975" evidence="2">
    <location>
        <begin position="19"/>
        <end position="151"/>
    </location>
</feature>
<protein>
    <submittedName>
        <fullName evidence="4">YciI family protein</fullName>
    </submittedName>
</protein>
<dbReference type="Proteomes" id="UP001597511">
    <property type="component" value="Unassembled WGS sequence"/>
</dbReference>
<sequence length="151" mass="16714">MKKILIAMLLLGSQMAYAQTQPPAFNKALADSLDADKYGMKMYVMAILKTGSANITDKATVDSLFKGHMDNIGHLADRGKLIVAGPFQKNDKQYRGIFILNTKSLEEAKALLQTDPAIKAKLLDTELFNWYGSAALPLYLKHHAEITEQGR</sequence>
<dbReference type="InterPro" id="IPR011008">
    <property type="entry name" value="Dimeric_a/b-barrel"/>
</dbReference>